<gene>
    <name evidence="1" type="ORF">DFI_05875</name>
</gene>
<keyword evidence="2" id="KW-1185">Reference proteome</keyword>
<evidence type="ECO:0000313" key="1">
    <source>
        <dbReference type="EMBL" id="ASN80590.1"/>
    </source>
</evidence>
<protein>
    <submittedName>
        <fullName evidence="1">Uncharacterized protein</fullName>
    </submittedName>
</protein>
<dbReference type="AlphaFoldDB" id="A0A221SVD7"/>
<proteinExistence type="predicted"/>
<dbReference type="KEGG" id="dfc:DFI_05875"/>
<dbReference type="STRING" id="317577.GCA_000419625_02756"/>
<reference evidence="1 2" key="1">
    <citation type="submission" date="2017-05" db="EMBL/GenBank/DDBJ databases">
        <title>The complete genome sequence of Deinococcus ficus isolated from the rhizosphere of the Ficus religiosa L. in Taiwan.</title>
        <authorList>
            <person name="Wu K.-M."/>
            <person name="Liao T.-L."/>
            <person name="Liu Y.-M."/>
            <person name="Young C.-C."/>
            <person name="Tsai S.-F."/>
        </authorList>
    </citation>
    <scope>NUCLEOTIDE SEQUENCE [LARGE SCALE GENOMIC DNA]</scope>
    <source>
        <strain evidence="1 2">CC-FR2-10</strain>
    </source>
</reference>
<evidence type="ECO:0000313" key="2">
    <source>
        <dbReference type="Proteomes" id="UP000259030"/>
    </source>
</evidence>
<organism evidence="1 2">
    <name type="scientific">Deinococcus ficus</name>
    <dbReference type="NCBI Taxonomy" id="317577"/>
    <lineage>
        <taxon>Bacteria</taxon>
        <taxon>Thermotogati</taxon>
        <taxon>Deinococcota</taxon>
        <taxon>Deinococci</taxon>
        <taxon>Deinococcales</taxon>
        <taxon>Deinococcaceae</taxon>
        <taxon>Deinococcus</taxon>
    </lineage>
</organism>
<sequence length="85" mass="9253">MNVTRHFSDTRTAGGRVRFLLRGTRAELLAEGPGWHHHSAHPTLADAARFLATLPGVDAALYAEALGDLEGRLALEQEYGRHHAA</sequence>
<dbReference type="EMBL" id="CP021081">
    <property type="protein sequence ID" value="ASN80590.1"/>
    <property type="molecule type" value="Genomic_DNA"/>
</dbReference>
<dbReference type="Proteomes" id="UP000259030">
    <property type="component" value="Chromosome"/>
</dbReference>
<dbReference type="RefSeq" id="WP_027462491.1">
    <property type="nucleotide sequence ID" value="NZ_CP021081.1"/>
</dbReference>
<accession>A0A221SVD7</accession>
<name>A0A221SVD7_9DEIO</name>